<dbReference type="EMBL" id="BLLF01004000">
    <property type="protein sequence ID" value="GFH28706.1"/>
    <property type="molecule type" value="Genomic_DNA"/>
</dbReference>
<sequence>MSVGQSSLPMGEVLNCPTALLDKHERLAAHTTACWAPLHALTRNLDCPKVVRGGRVLPSKRSPTPA</sequence>
<name>A0A6A0A819_HAELA</name>
<protein>
    <submittedName>
        <fullName evidence="1">Uncharacterized protein</fullName>
    </submittedName>
</protein>
<accession>A0A6A0A819</accession>
<evidence type="ECO:0000313" key="2">
    <source>
        <dbReference type="Proteomes" id="UP000485058"/>
    </source>
</evidence>
<keyword evidence="2" id="KW-1185">Reference proteome</keyword>
<evidence type="ECO:0000313" key="1">
    <source>
        <dbReference type="EMBL" id="GFH28706.1"/>
    </source>
</evidence>
<comment type="caution">
    <text evidence="1">The sequence shown here is derived from an EMBL/GenBank/DDBJ whole genome shotgun (WGS) entry which is preliminary data.</text>
</comment>
<organism evidence="1 2">
    <name type="scientific">Haematococcus lacustris</name>
    <name type="common">Green alga</name>
    <name type="synonym">Haematococcus pluvialis</name>
    <dbReference type="NCBI Taxonomy" id="44745"/>
    <lineage>
        <taxon>Eukaryota</taxon>
        <taxon>Viridiplantae</taxon>
        <taxon>Chlorophyta</taxon>
        <taxon>core chlorophytes</taxon>
        <taxon>Chlorophyceae</taxon>
        <taxon>CS clade</taxon>
        <taxon>Chlamydomonadales</taxon>
        <taxon>Haematococcaceae</taxon>
        <taxon>Haematococcus</taxon>
    </lineage>
</organism>
<proteinExistence type="predicted"/>
<dbReference type="AlphaFoldDB" id="A0A6A0A819"/>
<gene>
    <name evidence="1" type="ORF">HaLaN_27243</name>
</gene>
<reference evidence="1 2" key="1">
    <citation type="submission" date="2020-02" db="EMBL/GenBank/DDBJ databases">
        <title>Draft genome sequence of Haematococcus lacustris strain NIES-144.</title>
        <authorList>
            <person name="Morimoto D."/>
            <person name="Nakagawa S."/>
            <person name="Yoshida T."/>
            <person name="Sawayama S."/>
        </authorList>
    </citation>
    <scope>NUCLEOTIDE SEQUENCE [LARGE SCALE GENOMIC DNA]</scope>
    <source>
        <strain evidence="1 2">NIES-144</strain>
    </source>
</reference>
<dbReference type="Proteomes" id="UP000485058">
    <property type="component" value="Unassembled WGS sequence"/>
</dbReference>